<dbReference type="RefSeq" id="WP_194213833.1">
    <property type="nucleotide sequence ID" value="NZ_CP061205.1"/>
</dbReference>
<evidence type="ECO:0000256" key="3">
    <source>
        <dbReference type="ARBA" id="ARBA00022692"/>
    </source>
</evidence>
<accession>A0ABV7D6G9</accession>
<keyword evidence="9" id="KW-1185">Reference proteome</keyword>
<evidence type="ECO:0000313" key="8">
    <source>
        <dbReference type="EMBL" id="MFC3052505.1"/>
    </source>
</evidence>
<evidence type="ECO:0000256" key="5">
    <source>
        <dbReference type="ARBA" id="ARBA00023136"/>
    </source>
</evidence>
<dbReference type="Pfam" id="PF01478">
    <property type="entry name" value="Peptidase_A24"/>
    <property type="match status" value="1"/>
</dbReference>
<evidence type="ECO:0000256" key="4">
    <source>
        <dbReference type="ARBA" id="ARBA00022989"/>
    </source>
</evidence>
<feature type="transmembrane region" description="Helical" evidence="6">
    <location>
        <begin position="36"/>
        <end position="56"/>
    </location>
</feature>
<dbReference type="PANTHER" id="PTHR36506">
    <property type="entry name" value="PREFLAGELLIN PEPTIDASE"/>
    <property type="match status" value="1"/>
</dbReference>
<protein>
    <submittedName>
        <fullName evidence="8">Prepilin peptidase</fullName>
    </submittedName>
</protein>
<feature type="domain" description="Prepilin type IV endopeptidase peptidase" evidence="7">
    <location>
        <begin position="13"/>
        <end position="121"/>
    </location>
</feature>
<sequence>MLTLDVIKTGTFLLIASLLVIAAYTDIKERRISNRLSIGICLAFGMLSSLQIQAGISLMEAFIYPVAAGFVVSLVCTGLFALGLMGGGDVKLLASMALVAGPFMSLSFILYTALFGGVVALVTLVHARISGSPDTAKVPYGVAISAAGLWVCLERFSDITV</sequence>
<comment type="subcellular location">
    <subcellularLocation>
        <location evidence="1">Cell membrane</location>
        <topology evidence="1">Multi-pass membrane protein</topology>
    </subcellularLocation>
</comment>
<evidence type="ECO:0000256" key="6">
    <source>
        <dbReference type="SAM" id="Phobius"/>
    </source>
</evidence>
<proteinExistence type="predicted"/>
<keyword evidence="2" id="KW-1003">Cell membrane</keyword>
<comment type="caution">
    <text evidence="8">The sequence shown here is derived from an EMBL/GenBank/DDBJ whole genome shotgun (WGS) entry which is preliminary data.</text>
</comment>
<organism evidence="8 9">
    <name type="scientific">Kordiimonas pumila</name>
    <dbReference type="NCBI Taxonomy" id="2161677"/>
    <lineage>
        <taxon>Bacteria</taxon>
        <taxon>Pseudomonadati</taxon>
        <taxon>Pseudomonadota</taxon>
        <taxon>Alphaproteobacteria</taxon>
        <taxon>Kordiimonadales</taxon>
        <taxon>Kordiimonadaceae</taxon>
        <taxon>Kordiimonas</taxon>
    </lineage>
</organism>
<evidence type="ECO:0000259" key="7">
    <source>
        <dbReference type="Pfam" id="PF01478"/>
    </source>
</evidence>
<keyword evidence="3 6" id="KW-0812">Transmembrane</keyword>
<feature type="transmembrane region" description="Helical" evidence="6">
    <location>
        <begin position="62"/>
        <end position="85"/>
    </location>
</feature>
<dbReference type="PANTHER" id="PTHR36506:SF1">
    <property type="entry name" value="PREFLAGELLIN PEPTIDASE"/>
    <property type="match status" value="1"/>
</dbReference>
<dbReference type="InterPro" id="IPR052218">
    <property type="entry name" value="Preflagellin_Peptidase"/>
</dbReference>
<keyword evidence="5 6" id="KW-0472">Membrane</keyword>
<evidence type="ECO:0000313" key="9">
    <source>
        <dbReference type="Proteomes" id="UP001595444"/>
    </source>
</evidence>
<dbReference type="Gene3D" id="1.20.120.1220">
    <property type="match status" value="1"/>
</dbReference>
<dbReference type="InterPro" id="IPR000045">
    <property type="entry name" value="Prepilin_IV_endopep_pep"/>
</dbReference>
<reference evidence="9" key="1">
    <citation type="journal article" date="2019" name="Int. J. Syst. Evol. Microbiol.">
        <title>The Global Catalogue of Microorganisms (GCM) 10K type strain sequencing project: providing services to taxonomists for standard genome sequencing and annotation.</title>
        <authorList>
            <consortium name="The Broad Institute Genomics Platform"/>
            <consortium name="The Broad Institute Genome Sequencing Center for Infectious Disease"/>
            <person name="Wu L."/>
            <person name="Ma J."/>
        </authorList>
    </citation>
    <scope>NUCLEOTIDE SEQUENCE [LARGE SCALE GENOMIC DNA]</scope>
    <source>
        <strain evidence="9">KCTC 62164</strain>
    </source>
</reference>
<evidence type="ECO:0000256" key="2">
    <source>
        <dbReference type="ARBA" id="ARBA00022475"/>
    </source>
</evidence>
<gene>
    <name evidence="8" type="ORF">ACFOKA_11385</name>
</gene>
<dbReference type="EMBL" id="JBHRSL010000010">
    <property type="protein sequence ID" value="MFC3052505.1"/>
    <property type="molecule type" value="Genomic_DNA"/>
</dbReference>
<name>A0ABV7D6G9_9PROT</name>
<evidence type="ECO:0000256" key="1">
    <source>
        <dbReference type="ARBA" id="ARBA00004651"/>
    </source>
</evidence>
<keyword evidence="4 6" id="KW-1133">Transmembrane helix</keyword>
<dbReference type="Proteomes" id="UP001595444">
    <property type="component" value="Unassembled WGS sequence"/>
</dbReference>
<feature type="transmembrane region" description="Helical" evidence="6">
    <location>
        <begin position="97"/>
        <end position="126"/>
    </location>
</feature>
<feature type="transmembrane region" description="Helical" evidence="6">
    <location>
        <begin position="6"/>
        <end position="24"/>
    </location>
</feature>